<gene>
    <name evidence="1" type="ORF">A2851_01930</name>
</gene>
<name>A0A1F6CWR3_9BACT</name>
<dbReference type="EMBL" id="MFKT01000009">
    <property type="protein sequence ID" value="OGG53626.1"/>
    <property type="molecule type" value="Genomic_DNA"/>
</dbReference>
<reference evidence="1 2" key="1">
    <citation type="journal article" date="2016" name="Nat. Commun.">
        <title>Thousands of microbial genomes shed light on interconnected biogeochemical processes in an aquifer system.</title>
        <authorList>
            <person name="Anantharaman K."/>
            <person name="Brown C.T."/>
            <person name="Hug L.A."/>
            <person name="Sharon I."/>
            <person name="Castelle C.J."/>
            <person name="Probst A.J."/>
            <person name="Thomas B.C."/>
            <person name="Singh A."/>
            <person name="Wilkins M.J."/>
            <person name="Karaoz U."/>
            <person name="Brodie E.L."/>
            <person name="Williams K.H."/>
            <person name="Hubbard S.S."/>
            <person name="Banfield J.F."/>
        </authorList>
    </citation>
    <scope>NUCLEOTIDE SEQUENCE [LARGE SCALE GENOMIC DNA]</scope>
</reference>
<dbReference type="STRING" id="1798480.A2851_01930"/>
<sequence>MSGNLATAVVTTKNLLTSGWKPVTTAVRPVLISLCVTAGIGRGTLHAAGNEVAGFDKEESERFTNDDHVAVAWKWPGGGQGNWCGLMIIVDTDKEVRLRARGEVSLSSEMIRLRQFGEALFRQGFGPV</sequence>
<dbReference type="Proteomes" id="UP000176863">
    <property type="component" value="Unassembled WGS sequence"/>
</dbReference>
<proteinExistence type="predicted"/>
<accession>A0A1F6CWR3</accession>
<dbReference type="AlphaFoldDB" id="A0A1F6CWR3"/>
<comment type="caution">
    <text evidence="1">The sequence shown here is derived from an EMBL/GenBank/DDBJ whole genome shotgun (WGS) entry which is preliminary data.</text>
</comment>
<protein>
    <submittedName>
        <fullName evidence="1">Uncharacterized protein</fullName>
    </submittedName>
</protein>
<organism evidence="1 2">
    <name type="scientific">Candidatus Kaiserbacteria bacterium RIFCSPHIGHO2_01_FULL_53_29</name>
    <dbReference type="NCBI Taxonomy" id="1798480"/>
    <lineage>
        <taxon>Bacteria</taxon>
        <taxon>Candidatus Kaiseribacteriota</taxon>
    </lineage>
</organism>
<evidence type="ECO:0000313" key="1">
    <source>
        <dbReference type="EMBL" id="OGG53626.1"/>
    </source>
</evidence>
<evidence type="ECO:0000313" key="2">
    <source>
        <dbReference type="Proteomes" id="UP000176863"/>
    </source>
</evidence>